<feature type="compositionally biased region" description="Basic and acidic residues" evidence="5">
    <location>
        <begin position="238"/>
        <end position="250"/>
    </location>
</feature>
<dbReference type="Proteomes" id="UP000004995">
    <property type="component" value="Unassembled WGS sequence"/>
</dbReference>
<dbReference type="ExpressionAtlas" id="K3YV04">
    <property type="expression patterns" value="baseline"/>
</dbReference>
<dbReference type="GO" id="GO:0016491">
    <property type="term" value="F:oxidoreductase activity"/>
    <property type="evidence" value="ECO:0007669"/>
    <property type="project" value="UniProtKB-KW"/>
</dbReference>
<dbReference type="Gramene" id="KQL30684">
    <property type="protein sequence ID" value="KQL30684"/>
    <property type="gene ID" value="SETIT_017888mg"/>
</dbReference>
<dbReference type="InterPro" id="IPR002347">
    <property type="entry name" value="SDR_fam"/>
</dbReference>
<feature type="compositionally biased region" description="Low complexity" evidence="5">
    <location>
        <begin position="214"/>
        <end position="236"/>
    </location>
</feature>
<dbReference type="AlphaFoldDB" id="K3YV04"/>
<dbReference type="PRINTS" id="PR00081">
    <property type="entry name" value="GDHRDH"/>
</dbReference>
<evidence type="ECO:0000256" key="5">
    <source>
        <dbReference type="SAM" id="MobiDB-lite"/>
    </source>
</evidence>
<keyword evidence="2" id="KW-0521">NADP</keyword>
<evidence type="ECO:0000313" key="7">
    <source>
        <dbReference type="Proteomes" id="UP000004995"/>
    </source>
</evidence>
<comment type="similarity">
    <text evidence="1 4">Belongs to the short-chain dehydrogenases/reductases (SDR) family.</text>
</comment>
<evidence type="ECO:0000256" key="3">
    <source>
        <dbReference type="ARBA" id="ARBA00023002"/>
    </source>
</evidence>
<sequence length="266" mass="28494">MEEAIPKPSEKRVALVTGGNRGMGFEICRQLASSGLAVVLTARDEKRGAEAVDRLRGLGLPDVVFHQLEITEPASAARLADFVRNKFGKLDVLVNNAGTMGVTMEVGEAAVKEIMSSGKDQNEIAEWLKQRTTQSTQQGEECLRINYHGTKKVTEALLPLVLSSADGRIINVTSAFGLLRRRGAPAGAERHRHVDQAAAGRAVGAVRGGLEARGAGAPRVAGRPGVRGVPGVQGARVRLHEDPREGERRAAGQLRPPGLRRDRDEL</sequence>
<proteinExistence type="inferred from homology"/>
<accession>K3YV04</accession>
<feature type="region of interest" description="Disordered" evidence="5">
    <location>
        <begin position="214"/>
        <end position="266"/>
    </location>
</feature>
<evidence type="ECO:0000256" key="2">
    <source>
        <dbReference type="ARBA" id="ARBA00022857"/>
    </source>
</evidence>
<evidence type="ECO:0000313" key="6">
    <source>
        <dbReference type="EnsemblPlants" id="KQL30684"/>
    </source>
</evidence>
<dbReference type="Pfam" id="PF00106">
    <property type="entry name" value="adh_short"/>
    <property type="match status" value="1"/>
</dbReference>
<keyword evidence="7" id="KW-1185">Reference proteome</keyword>
<dbReference type="InterPro" id="IPR036291">
    <property type="entry name" value="NAD(P)-bd_dom_sf"/>
</dbReference>
<evidence type="ECO:0000256" key="4">
    <source>
        <dbReference type="RuleBase" id="RU000363"/>
    </source>
</evidence>
<dbReference type="Gene3D" id="3.40.50.720">
    <property type="entry name" value="NAD(P)-binding Rossmann-like Domain"/>
    <property type="match status" value="1"/>
</dbReference>
<name>K3YV04_SETIT</name>
<organism evidence="6 7">
    <name type="scientific">Setaria italica</name>
    <name type="common">Foxtail millet</name>
    <name type="synonym">Panicum italicum</name>
    <dbReference type="NCBI Taxonomy" id="4555"/>
    <lineage>
        <taxon>Eukaryota</taxon>
        <taxon>Viridiplantae</taxon>
        <taxon>Streptophyta</taxon>
        <taxon>Embryophyta</taxon>
        <taxon>Tracheophyta</taxon>
        <taxon>Spermatophyta</taxon>
        <taxon>Magnoliopsida</taxon>
        <taxon>Liliopsida</taxon>
        <taxon>Poales</taxon>
        <taxon>Poaceae</taxon>
        <taxon>PACMAD clade</taxon>
        <taxon>Panicoideae</taxon>
        <taxon>Panicodae</taxon>
        <taxon>Paniceae</taxon>
        <taxon>Cenchrinae</taxon>
        <taxon>Setaria</taxon>
    </lineage>
</organism>
<gene>
    <name evidence="6" type="primary">LOC101784079</name>
</gene>
<dbReference type="PANTHER" id="PTHR43490">
    <property type="entry name" value="(+)-NEOMENTHOL DEHYDROGENASE"/>
    <property type="match status" value="1"/>
</dbReference>
<protein>
    <submittedName>
        <fullName evidence="6">Uncharacterized protein</fullName>
    </submittedName>
</protein>
<dbReference type="SUPFAM" id="SSF51735">
    <property type="entry name" value="NAD(P)-binding Rossmann-fold domains"/>
    <property type="match status" value="1"/>
</dbReference>
<dbReference type="PRINTS" id="PR00080">
    <property type="entry name" value="SDRFAMILY"/>
</dbReference>
<dbReference type="HOGENOM" id="CLU_1047328_0_0_1"/>
<evidence type="ECO:0000256" key="1">
    <source>
        <dbReference type="ARBA" id="ARBA00006484"/>
    </source>
</evidence>
<dbReference type="EMBL" id="AGNK02000456">
    <property type="status" value="NOT_ANNOTATED_CDS"/>
    <property type="molecule type" value="Genomic_DNA"/>
</dbReference>
<reference evidence="7" key="1">
    <citation type="journal article" date="2012" name="Nat. Biotechnol.">
        <title>Reference genome sequence of the model plant Setaria.</title>
        <authorList>
            <person name="Bennetzen J.L."/>
            <person name="Schmutz J."/>
            <person name="Wang H."/>
            <person name="Percifield R."/>
            <person name="Hawkins J."/>
            <person name="Pontaroli A.C."/>
            <person name="Estep M."/>
            <person name="Feng L."/>
            <person name="Vaughn J.N."/>
            <person name="Grimwood J."/>
            <person name="Jenkins J."/>
            <person name="Barry K."/>
            <person name="Lindquist E."/>
            <person name="Hellsten U."/>
            <person name="Deshpande S."/>
            <person name="Wang X."/>
            <person name="Wu X."/>
            <person name="Mitros T."/>
            <person name="Triplett J."/>
            <person name="Yang X."/>
            <person name="Ye C.Y."/>
            <person name="Mauro-Herrera M."/>
            <person name="Wang L."/>
            <person name="Li P."/>
            <person name="Sharma M."/>
            <person name="Sharma R."/>
            <person name="Ronald P.C."/>
            <person name="Panaud O."/>
            <person name="Kellogg E.A."/>
            <person name="Brutnell T.P."/>
            <person name="Doust A.N."/>
            <person name="Tuskan G.A."/>
            <person name="Rokhsar D."/>
            <person name="Devos K.M."/>
        </authorList>
    </citation>
    <scope>NUCLEOTIDE SEQUENCE [LARGE SCALE GENOMIC DNA]</scope>
    <source>
        <strain evidence="7">cv. Yugu1</strain>
    </source>
</reference>
<keyword evidence="3" id="KW-0560">Oxidoreductase</keyword>
<dbReference type="EnsemblPlants" id="KQL30684">
    <property type="protein sequence ID" value="KQL30684"/>
    <property type="gene ID" value="SETIT_017888mg"/>
</dbReference>
<reference evidence="6" key="2">
    <citation type="submission" date="2018-08" db="UniProtKB">
        <authorList>
            <consortium name="EnsemblPlants"/>
        </authorList>
    </citation>
    <scope>IDENTIFICATION</scope>
    <source>
        <strain evidence="6">Yugu1</strain>
    </source>
</reference>
<dbReference type="PANTHER" id="PTHR43490:SF62">
    <property type="entry name" value="(+)-NEOMENTHOL DEHYDROGENASE"/>
    <property type="match status" value="1"/>
</dbReference>